<dbReference type="PANTHER" id="PTHR43489">
    <property type="entry name" value="ISOMERASE"/>
    <property type="match status" value="1"/>
</dbReference>
<dbReference type="InterPro" id="IPR036237">
    <property type="entry name" value="Xyl_isomerase-like_sf"/>
</dbReference>
<dbReference type="Gene3D" id="3.20.20.150">
    <property type="entry name" value="Divalent-metal-dependent TIM barrel enzymes"/>
    <property type="match status" value="1"/>
</dbReference>
<evidence type="ECO:0000256" key="2">
    <source>
        <dbReference type="PIRNR" id="PIRNR006241"/>
    </source>
</evidence>
<keyword evidence="1 2" id="KW-0413">Isomerase</keyword>
<name>A0ABY0ISQ4_9RHOO</name>
<gene>
    <name evidence="4" type="ORF">EV678_1433</name>
</gene>
<dbReference type="InterPro" id="IPR053398">
    <property type="entry name" value="HPT_OtnI_isomerases"/>
</dbReference>
<reference evidence="4 5" key="1">
    <citation type="submission" date="2019-02" db="EMBL/GenBank/DDBJ databases">
        <title>Genomic Encyclopedia of Type Strains, Phase IV (KMG-IV): sequencing the most valuable type-strain genomes for metagenomic binning, comparative biology and taxonomic classification.</title>
        <authorList>
            <person name="Goeker M."/>
        </authorList>
    </citation>
    <scope>NUCLEOTIDE SEQUENCE [LARGE SCALE GENOMIC DNA]</scope>
    <source>
        <strain evidence="4 5">DSM 21223</strain>
    </source>
</reference>
<sequence>MLKFAANLSFLFAEHPFLDRFARAAAAGFRGVEYMFPYAHAKEEIAERLRAHGLEQVLFNLPAGDWEAGERGLGCLPGREAEFRQGVELALEYALTLGCRRLNCLAGLAPAGAVEAAEVEAAEVEAELRATFIANLRWAHAKLAPHGIELLAEPINSRVDMPGFWLDRPAKGLEVLAEAGVGRLQYDLYHAQIMEGDLTRFLERHLAAIGHLQIADNPGRHEPGSGEIHYPYLFRRLAELGYDGWIGCEYKPAASTEAGLGWLAAARDI</sequence>
<dbReference type="NCBIfam" id="NF043033">
    <property type="entry name" value="OxoTetrIsom"/>
    <property type="match status" value="1"/>
</dbReference>
<dbReference type="GO" id="GO:0016853">
    <property type="term" value="F:isomerase activity"/>
    <property type="evidence" value="ECO:0007669"/>
    <property type="project" value="UniProtKB-KW"/>
</dbReference>
<organism evidence="4 5">
    <name type="scientific">Azospira oryzae</name>
    <dbReference type="NCBI Taxonomy" id="146939"/>
    <lineage>
        <taxon>Bacteria</taxon>
        <taxon>Pseudomonadati</taxon>
        <taxon>Pseudomonadota</taxon>
        <taxon>Betaproteobacteria</taxon>
        <taxon>Rhodocyclales</taxon>
        <taxon>Rhodocyclaceae</taxon>
        <taxon>Azospira</taxon>
    </lineage>
</organism>
<dbReference type="RefSeq" id="WP_130458999.1">
    <property type="nucleotide sequence ID" value="NZ_SHKM01000001.1"/>
</dbReference>
<accession>A0ABY0ISQ4</accession>
<dbReference type="SUPFAM" id="SSF51658">
    <property type="entry name" value="Xylose isomerase-like"/>
    <property type="match status" value="1"/>
</dbReference>
<proteinExistence type="inferred from homology"/>
<protein>
    <submittedName>
        <fullName evidence="4">Hydroxypyruvate isomerase</fullName>
    </submittedName>
</protein>
<evidence type="ECO:0000313" key="4">
    <source>
        <dbReference type="EMBL" id="RZT90613.1"/>
    </source>
</evidence>
<evidence type="ECO:0000313" key="5">
    <source>
        <dbReference type="Proteomes" id="UP000292136"/>
    </source>
</evidence>
<comment type="similarity">
    <text evidence="2">Belongs to the hyi family.</text>
</comment>
<feature type="domain" description="Xylose isomerase-like TIM barrel" evidence="3">
    <location>
        <begin position="21"/>
        <end position="265"/>
    </location>
</feature>
<dbReference type="InterPro" id="IPR013022">
    <property type="entry name" value="Xyl_isomerase-like_TIM-brl"/>
</dbReference>
<comment type="caution">
    <text evidence="4">The sequence shown here is derived from an EMBL/GenBank/DDBJ whole genome shotgun (WGS) entry which is preliminary data.</text>
</comment>
<keyword evidence="5" id="KW-1185">Reference proteome</keyword>
<dbReference type="Pfam" id="PF01261">
    <property type="entry name" value="AP_endonuc_2"/>
    <property type="match status" value="1"/>
</dbReference>
<dbReference type="Proteomes" id="UP000292136">
    <property type="component" value="Unassembled WGS sequence"/>
</dbReference>
<dbReference type="PANTHER" id="PTHR43489:SF13">
    <property type="entry name" value="HYDROXYPYRUVATE ISOMERASE"/>
    <property type="match status" value="1"/>
</dbReference>
<dbReference type="EMBL" id="SHKM01000001">
    <property type="protein sequence ID" value="RZT90613.1"/>
    <property type="molecule type" value="Genomic_DNA"/>
</dbReference>
<dbReference type="PIRSF" id="PIRSF006241">
    <property type="entry name" value="HyI"/>
    <property type="match status" value="1"/>
</dbReference>
<dbReference type="InterPro" id="IPR026040">
    <property type="entry name" value="HyI-like"/>
</dbReference>
<evidence type="ECO:0000259" key="3">
    <source>
        <dbReference type="Pfam" id="PF01261"/>
    </source>
</evidence>
<evidence type="ECO:0000256" key="1">
    <source>
        <dbReference type="ARBA" id="ARBA00023235"/>
    </source>
</evidence>
<dbReference type="InterPro" id="IPR050417">
    <property type="entry name" value="Sugar_Epim/Isomerase"/>
</dbReference>